<name>A0A0A0KJR3_CUCSA</name>
<dbReference type="AlphaFoldDB" id="A0A0A0KJR3"/>
<dbReference type="Gramene" id="KGN49024">
    <property type="protein sequence ID" value="KGN49024"/>
    <property type="gene ID" value="Csa_6G510910"/>
</dbReference>
<sequence length="83" mass="8974">MILSNQINDGIVRKTMEKLYSAGSSRHCLNAAGRRMAAGGGGGAAVPLAHGEIRRHKLKRKRESCLRLASETTNKKKSNPTSE</sequence>
<evidence type="ECO:0000313" key="2">
    <source>
        <dbReference type="EMBL" id="KGN49024.1"/>
    </source>
</evidence>
<protein>
    <submittedName>
        <fullName evidence="2">Uncharacterized protein</fullName>
    </submittedName>
</protein>
<reference evidence="2 3" key="4">
    <citation type="journal article" date="2011" name="BMC Genomics">
        <title>RNA-Seq improves annotation of protein-coding genes in the cucumber genome.</title>
        <authorList>
            <person name="Li Z."/>
            <person name="Zhang Z."/>
            <person name="Yan P."/>
            <person name="Huang S."/>
            <person name="Fei Z."/>
            <person name="Lin K."/>
        </authorList>
    </citation>
    <scope>NUCLEOTIDE SEQUENCE [LARGE SCALE GENOMIC DNA]</scope>
    <source>
        <strain evidence="3">cv. 9930</strain>
    </source>
</reference>
<reference evidence="2 3" key="1">
    <citation type="journal article" date="2009" name="Nat. Genet.">
        <title>The genome of the cucumber, Cucumis sativus L.</title>
        <authorList>
            <person name="Huang S."/>
            <person name="Li R."/>
            <person name="Zhang Z."/>
            <person name="Li L."/>
            <person name="Gu X."/>
            <person name="Fan W."/>
            <person name="Lucas W.J."/>
            <person name="Wang X."/>
            <person name="Xie B."/>
            <person name="Ni P."/>
            <person name="Ren Y."/>
            <person name="Zhu H."/>
            <person name="Li J."/>
            <person name="Lin K."/>
            <person name="Jin W."/>
            <person name="Fei Z."/>
            <person name="Li G."/>
            <person name="Staub J."/>
            <person name="Kilian A."/>
            <person name="van der Vossen E.A."/>
            <person name="Wu Y."/>
            <person name="Guo J."/>
            <person name="He J."/>
            <person name="Jia Z."/>
            <person name="Ren Y."/>
            <person name="Tian G."/>
            <person name="Lu Y."/>
            <person name="Ruan J."/>
            <person name="Qian W."/>
            <person name="Wang M."/>
            <person name="Huang Q."/>
            <person name="Li B."/>
            <person name="Xuan Z."/>
            <person name="Cao J."/>
            <person name="Asan"/>
            <person name="Wu Z."/>
            <person name="Zhang J."/>
            <person name="Cai Q."/>
            <person name="Bai Y."/>
            <person name="Zhao B."/>
            <person name="Han Y."/>
            <person name="Li Y."/>
            <person name="Li X."/>
            <person name="Wang S."/>
            <person name="Shi Q."/>
            <person name="Liu S."/>
            <person name="Cho W.K."/>
            <person name="Kim J.Y."/>
            <person name="Xu Y."/>
            <person name="Heller-Uszynska K."/>
            <person name="Miao H."/>
            <person name="Cheng Z."/>
            <person name="Zhang S."/>
            <person name="Wu J."/>
            <person name="Yang Y."/>
            <person name="Kang H."/>
            <person name="Li M."/>
            <person name="Liang H."/>
            <person name="Ren X."/>
            <person name="Shi Z."/>
            <person name="Wen M."/>
            <person name="Jian M."/>
            <person name="Yang H."/>
            <person name="Zhang G."/>
            <person name="Yang Z."/>
            <person name="Chen R."/>
            <person name="Liu S."/>
            <person name="Li J."/>
            <person name="Ma L."/>
            <person name="Liu H."/>
            <person name="Zhou Y."/>
            <person name="Zhao J."/>
            <person name="Fang X."/>
            <person name="Li G."/>
            <person name="Fang L."/>
            <person name="Li Y."/>
            <person name="Liu D."/>
            <person name="Zheng H."/>
            <person name="Zhang Y."/>
            <person name="Qin N."/>
            <person name="Li Z."/>
            <person name="Yang G."/>
            <person name="Yang S."/>
            <person name="Bolund L."/>
            <person name="Kristiansen K."/>
            <person name="Zheng H."/>
            <person name="Li S."/>
            <person name="Zhang X."/>
            <person name="Yang H."/>
            <person name="Wang J."/>
            <person name="Sun R."/>
            <person name="Zhang B."/>
            <person name="Jiang S."/>
            <person name="Wang J."/>
            <person name="Du Y."/>
            <person name="Li S."/>
        </authorList>
    </citation>
    <scope>NUCLEOTIDE SEQUENCE [LARGE SCALE GENOMIC DNA]</scope>
    <source>
        <strain evidence="3">cv. 9930</strain>
    </source>
</reference>
<gene>
    <name evidence="2" type="ORF">Csa_6G510910</name>
</gene>
<reference evidence="2 3" key="3">
    <citation type="journal article" date="2010" name="BMC Genomics">
        <title>Transcriptome sequencing and comparative analysis of cucumber flowers with different sex types.</title>
        <authorList>
            <person name="Guo S."/>
            <person name="Zheng Y."/>
            <person name="Joung J.G."/>
            <person name="Liu S."/>
            <person name="Zhang Z."/>
            <person name="Crasta O.R."/>
            <person name="Sobral B.W."/>
            <person name="Xu Y."/>
            <person name="Huang S."/>
            <person name="Fei Z."/>
        </authorList>
    </citation>
    <scope>NUCLEOTIDE SEQUENCE [LARGE SCALE GENOMIC DNA]</scope>
    <source>
        <strain evidence="3">cv. 9930</strain>
    </source>
</reference>
<evidence type="ECO:0000256" key="1">
    <source>
        <dbReference type="SAM" id="MobiDB-lite"/>
    </source>
</evidence>
<dbReference type="EMBL" id="CM002927">
    <property type="protein sequence ID" value="KGN49024.1"/>
    <property type="molecule type" value="Genomic_DNA"/>
</dbReference>
<organism evidence="2 3">
    <name type="scientific">Cucumis sativus</name>
    <name type="common">Cucumber</name>
    <dbReference type="NCBI Taxonomy" id="3659"/>
    <lineage>
        <taxon>Eukaryota</taxon>
        <taxon>Viridiplantae</taxon>
        <taxon>Streptophyta</taxon>
        <taxon>Embryophyta</taxon>
        <taxon>Tracheophyta</taxon>
        <taxon>Spermatophyta</taxon>
        <taxon>Magnoliopsida</taxon>
        <taxon>eudicotyledons</taxon>
        <taxon>Gunneridae</taxon>
        <taxon>Pentapetalae</taxon>
        <taxon>rosids</taxon>
        <taxon>fabids</taxon>
        <taxon>Cucurbitales</taxon>
        <taxon>Cucurbitaceae</taxon>
        <taxon>Benincaseae</taxon>
        <taxon>Cucumis</taxon>
    </lineage>
</organism>
<dbReference type="Proteomes" id="UP000029981">
    <property type="component" value="Chromosome 6"/>
</dbReference>
<reference evidence="2 3" key="2">
    <citation type="journal article" date="2009" name="PLoS ONE">
        <title>An integrated genetic and cytogenetic map of the cucumber genome.</title>
        <authorList>
            <person name="Ren Y."/>
            <person name="Zhang Z."/>
            <person name="Liu J."/>
            <person name="Staub J.E."/>
            <person name="Han Y."/>
            <person name="Cheng Z."/>
            <person name="Li X."/>
            <person name="Lu J."/>
            <person name="Miao H."/>
            <person name="Kang H."/>
            <person name="Xie B."/>
            <person name="Gu X."/>
            <person name="Wang X."/>
            <person name="Du Y."/>
            <person name="Jin W."/>
            <person name="Huang S."/>
        </authorList>
    </citation>
    <scope>NUCLEOTIDE SEQUENCE [LARGE SCALE GENOMIC DNA]</scope>
    <source>
        <strain evidence="3">cv. 9930</strain>
    </source>
</reference>
<accession>A0A0A0KJR3</accession>
<proteinExistence type="predicted"/>
<feature type="region of interest" description="Disordered" evidence="1">
    <location>
        <begin position="57"/>
        <end position="83"/>
    </location>
</feature>
<keyword evidence="3" id="KW-1185">Reference proteome</keyword>
<evidence type="ECO:0000313" key="3">
    <source>
        <dbReference type="Proteomes" id="UP000029981"/>
    </source>
</evidence>